<dbReference type="GeneID" id="81391742"/>
<evidence type="ECO:0000313" key="9">
    <source>
        <dbReference type="Proteomes" id="UP001141434"/>
    </source>
</evidence>
<reference evidence="8" key="1">
    <citation type="submission" date="2022-11" db="EMBL/GenBank/DDBJ databases">
        <authorList>
            <person name="Petersen C."/>
        </authorList>
    </citation>
    <scope>NUCLEOTIDE SEQUENCE</scope>
    <source>
        <strain evidence="8">IBT 34128</strain>
    </source>
</reference>
<dbReference type="InterPro" id="IPR027278">
    <property type="entry name" value="ACCD_DCysDesulf"/>
</dbReference>
<dbReference type="InterPro" id="IPR001926">
    <property type="entry name" value="TrpB-like_PALP"/>
</dbReference>
<comment type="similarity">
    <text evidence="2">Belongs to the ACC deaminase/D-cysteine desulfhydrase family.</text>
</comment>
<proteinExistence type="inferred from homology"/>
<dbReference type="SUPFAM" id="SSF53686">
    <property type="entry name" value="Tryptophan synthase beta subunit-like PLP-dependent enzymes"/>
    <property type="match status" value="1"/>
</dbReference>
<name>A0A9W9FRF1_9EURO</name>
<dbReference type="OrthoDB" id="10266364at2759"/>
<evidence type="ECO:0000256" key="3">
    <source>
        <dbReference type="ARBA" id="ARBA00022898"/>
    </source>
</evidence>
<dbReference type="PANTHER" id="PTHR43780:SF2">
    <property type="entry name" value="1-AMINOCYCLOPROPANE-1-CARBOXYLATE DEAMINASE-RELATED"/>
    <property type="match status" value="1"/>
</dbReference>
<dbReference type="Proteomes" id="UP001141434">
    <property type="component" value="Unassembled WGS sequence"/>
</dbReference>
<gene>
    <name evidence="8" type="ORF">NUU61_001992</name>
</gene>
<sequence length="395" mass="42628">MSLPLPEPFAQIPRYPLLYPHPSPIHPLPTLRDLTDPTYRRVSVFSKREDHSSPLACAGNKYRKLEYIIPDILSQTPQHHHHEHHPTSQPMRGPATTLITEATHGGLGAATPRDGGGLGASSDPAAFERVGNVQINQLVGALVDILDADDPVAEDATPVLEHLASCGRNPYWIPGGASLHPLGGLGYARAAVEIEAQEAQLQLGGSGRYDYIFVACGSGSTVGGLIAGFTMLEKNRQAAVSTPTSSGDQDSTRAEGRLPPRNVIGVLTSPTKPRQYHEERVLTFARRAGAMIGLDAERDISMEDVQLDDRFVGTAYGVLDPGTKETLQVMARAEGMMLDPVYTAKAARGMMYWVVHGQAFENYARKHNLDEVNVLFIHTGGQAALSAYAEGVKDT</sequence>
<feature type="active site" description="Nucleophile" evidence="4">
    <location>
        <position position="88"/>
    </location>
</feature>
<comment type="caution">
    <text evidence="8">The sequence shown here is derived from an EMBL/GenBank/DDBJ whole genome shotgun (WGS) entry which is preliminary data.</text>
</comment>
<evidence type="ECO:0000256" key="4">
    <source>
        <dbReference type="PIRSR" id="PIRSR006278-1"/>
    </source>
</evidence>
<reference evidence="8" key="2">
    <citation type="journal article" date="2023" name="IMA Fungus">
        <title>Comparative genomic study of the Penicillium genus elucidates a diverse pangenome and 15 lateral gene transfer events.</title>
        <authorList>
            <person name="Petersen C."/>
            <person name="Sorensen T."/>
            <person name="Nielsen M.R."/>
            <person name="Sondergaard T.E."/>
            <person name="Sorensen J.L."/>
            <person name="Fitzpatrick D.A."/>
            <person name="Frisvad J.C."/>
            <person name="Nielsen K.L."/>
        </authorList>
    </citation>
    <scope>NUCLEOTIDE SEQUENCE</scope>
    <source>
        <strain evidence="8">IBT 34128</strain>
    </source>
</reference>
<organism evidence="8 9">
    <name type="scientific">Penicillium alfredii</name>
    <dbReference type="NCBI Taxonomy" id="1506179"/>
    <lineage>
        <taxon>Eukaryota</taxon>
        <taxon>Fungi</taxon>
        <taxon>Dikarya</taxon>
        <taxon>Ascomycota</taxon>
        <taxon>Pezizomycotina</taxon>
        <taxon>Eurotiomycetes</taxon>
        <taxon>Eurotiomycetidae</taxon>
        <taxon>Eurotiales</taxon>
        <taxon>Aspergillaceae</taxon>
        <taxon>Penicillium</taxon>
    </lineage>
</organism>
<evidence type="ECO:0000256" key="2">
    <source>
        <dbReference type="ARBA" id="ARBA00008639"/>
    </source>
</evidence>
<evidence type="ECO:0000313" key="8">
    <source>
        <dbReference type="EMBL" id="KAJ5104645.1"/>
    </source>
</evidence>
<feature type="region of interest" description="Disordered" evidence="6">
    <location>
        <begin position="238"/>
        <end position="257"/>
    </location>
</feature>
<evidence type="ECO:0000259" key="7">
    <source>
        <dbReference type="Pfam" id="PF00291"/>
    </source>
</evidence>
<dbReference type="PANTHER" id="PTHR43780">
    <property type="entry name" value="1-AMINOCYCLOPROPANE-1-CARBOXYLATE DEAMINASE-RELATED"/>
    <property type="match status" value="1"/>
</dbReference>
<keyword evidence="3 5" id="KW-0663">Pyridoxal phosphate</keyword>
<evidence type="ECO:0000256" key="6">
    <source>
        <dbReference type="SAM" id="MobiDB-lite"/>
    </source>
</evidence>
<feature type="modified residue" description="N6-(pyridoxal phosphate)lysine" evidence="5">
    <location>
        <position position="61"/>
    </location>
</feature>
<dbReference type="GO" id="GO:0019148">
    <property type="term" value="F:D-cysteine desulfhydrase activity"/>
    <property type="evidence" value="ECO:0007669"/>
    <property type="project" value="TreeGrafter"/>
</dbReference>
<protein>
    <submittedName>
        <fullName evidence="8">Tryptophan synthase beta subunit-like PLP-dependent enzymes superfamily</fullName>
    </submittedName>
</protein>
<dbReference type="EMBL" id="JAPMSZ010000004">
    <property type="protein sequence ID" value="KAJ5104645.1"/>
    <property type="molecule type" value="Genomic_DNA"/>
</dbReference>
<evidence type="ECO:0000256" key="1">
    <source>
        <dbReference type="ARBA" id="ARBA00001933"/>
    </source>
</evidence>
<dbReference type="InterPro" id="IPR036052">
    <property type="entry name" value="TrpB-like_PALP_sf"/>
</dbReference>
<dbReference type="AlphaFoldDB" id="A0A9W9FRF1"/>
<feature type="compositionally biased region" description="Polar residues" evidence="6">
    <location>
        <begin position="238"/>
        <end position="249"/>
    </location>
</feature>
<keyword evidence="9" id="KW-1185">Reference proteome</keyword>
<dbReference type="RefSeq" id="XP_056513641.1">
    <property type="nucleotide sequence ID" value="XM_056652574.1"/>
</dbReference>
<feature type="domain" description="Tryptophan synthase beta chain-like PALP" evidence="7">
    <location>
        <begin position="22"/>
        <end position="362"/>
    </location>
</feature>
<accession>A0A9W9FRF1</accession>
<dbReference type="Pfam" id="PF00291">
    <property type="entry name" value="PALP"/>
    <property type="match status" value="1"/>
</dbReference>
<dbReference type="PIRSF" id="PIRSF006278">
    <property type="entry name" value="ACCD_DCysDesulf"/>
    <property type="match status" value="1"/>
</dbReference>
<evidence type="ECO:0000256" key="5">
    <source>
        <dbReference type="PIRSR" id="PIRSR006278-2"/>
    </source>
</evidence>
<dbReference type="Gene3D" id="3.40.50.1100">
    <property type="match status" value="2"/>
</dbReference>
<comment type="cofactor">
    <cofactor evidence="1">
        <name>pyridoxal 5'-phosphate</name>
        <dbReference type="ChEBI" id="CHEBI:597326"/>
    </cofactor>
</comment>